<keyword evidence="3" id="KW-0238">DNA-binding</keyword>
<dbReference type="GO" id="GO:0032993">
    <property type="term" value="C:protein-DNA complex"/>
    <property type="evidence" value="ECO:0007669"/>
    <property type="project" value="TreeGrafter"/>
</dbReference>
<dbReference type="Proteomes" id="UP000278006">
    <property type="component" value="Unassembled WGS sequence"/>
</dbReference>
<dbReference type="Gene3D" id="3.40.190.290">
    <property type="match status" value="1"/>
</dbReference>
<dbReference type="PANTHER" id="PTHR30346:SF0">
    <property type="entry name" value="HCA OPERON TRANSCRIPTIONAL ACTIVATOR HCAR"/>
    <property type="match status" value="1"/>
</dbReference>
<name>A0A3M6QUR2_9BURK</name>
<dbReference type="InterPro" id="IPR005119">
    <property type="entry name" value="LysR_subst-bd"/>
</dbReference>
<evidence type="ECO:0000256" key="2">
    <source>
        <dbReference type="ARBA" id="ARBA00023015"/>
    </source>
</evidence>
<dbReference type="EMBL" id="RDQO01000002">
    <property type="protein sequence ID" value="RMX06621.1"/>
    <property type="molecule type" value="Genomic_DNA"/>
</dbReference>
<dbReference type="AlphaFoldDB" id="A0A3M6QUR2"/>
<proteinExistence type="inferred from homology"/>
<reference evidence="6 7" key="1">
    <citation type="submission" date="2018-10" db="EMBL/GenBank/DDBJ databases">
        <title>Draft genome of Cortibacter populi DSM10536.</title>
        <authorList>
            <person name="Bernier A.-M."/>
            <person name="Bernard K."/>
        </authorList>
    </citation>
    <scope>NUCLEOTIDE SEQUENCE [LARGE SCALE GENOMIC DNA]</scope>
    <source>
        <strain evidence="6 7">DSM 105136</strain>
    </source>
</reference>
<protein>
    <submittedName>
        <fullName evidence="6">LysR family transcriptional regulator</fullName>
    </submittedName>
</protein>
<gene>
    <name evidence="6" type="ORF">D8I35_08905</name>
</gene>
<dbReference type="GO" id="GO:0003700">
    <property type="term" value="F:DNA-binding transcription factor activity"/>
    <property type="evidence" value="ECO:0007669"/>
    <property type="project" value="InterPro"/>
</dbReference>
<dbReference type="InterPro" id="IPR036390">
    <property type="entry name" value="WH_DNA-bd_sf"/>
</dbReference>
<dbReference type="PROSITE" id="PS50931">
    <property type="entry name" value="HTH_LYSR"/>
    <property type="match status" value="1"/>
</dbReference>
<dbReference type="SUPFAM" id="SSF53850">
    <property type="entry name" value="Periplasmic binding protein-like II"/>
    <property type="match status" value="1"/>
</dbReference>
<dbReference type="SUPFAM" id="SSF46785">
    <property type="entry name" value="Winged helix' DNA-binding domain"/>
    <property type="match status" value="1"/>
</dbReference>
<evidence type="ECO:0000259" key="5">
    <source>
        <dbReference type="PROSITE" id="PS50931"/>
    </source>
</evidence>
<dbReference type="Pfam" id="PF00126">
    <property type="entry name" value="HTH_1"/>
    <property type="match status" value="1"/>
</dbReference>
<evidence type="ECO:0000256" key="3">
    <source>
        <dbReference type="ARBA" id="ARBA00023125"/>
    </source>
</evidence>
<dbReference type="Pfam" id="PF03466">
    <property type="entry name" value="LysR_substrate"/>
    <property type="match status" value="1"/>
</dbReference>
<dbReference type="OrthoDB" id="6085485at2"/>
<dbReference type="GO" id="GO:0003677">
    <property type="term" value="F:DNA binding"/>
    <property type="evidence" value="ECO:0007669"/>
    <property type="project" value="UniProtKB-KW"/>
</dbReference>
<accession>A0A3M6QUR2</accession>
<keyword evidence="2" id="KW-0805">Transcription regulation</keyword>
<comment type="caution">
    <text evidence="6">The sequence shown here is derived from an EMBL/GenBank/DDBJ whole genome shotgun (WGS) entry which is preliminary data.</text>
</comment>
<dbReference type="RefSeq" id="WP_122228256.1">
    <property type="nucleotide sequence ID" value="NZ_RDQO01000002.1"/>
</dbReference>
<evidence type="ECO:0000313" key="6">
    <source>
        <dbReference type="EMBL" id="RMX06621.1"/>
    </source>
</evidence>
<sequence>MSHRIDEQITFRKLEALLAFLETGNLARAGEQLGTSAVSVHRALKSLEEGTRCALFRHEGRNLVPLESAQVLADVAREVLDGMAQGVRAVREAGGYSSDQLRIGSLYSLTLRLVPRLVAELRARKPDLQTELVLDANDRLLDRLHRNSLDAVLIVLPEQLQNLETLPMFEDELVFAAPPQWRVRGDGPLELQQYAAEKFITLGEDFATGKNVQEAFRRAGFAPQIAMRTSDIFSLMNLVKGGIGCALLPTRARDASSEPIQWLPLAPRYRVPHQVGLVFLKARERDPNVLSLLAVCRSLGPSLRPCS</sequence>
<dbReference type="PANTHER" id="PTHR30346">
    <property type="entry name" value="TRANSCRIPTIONAL DUAL REGULATOR HCAR-RELATED"/>
    <property type="match status" value="1"/>
</dbReference>
<keyword evidence="7" id="KW-1185">Reference proteome</keyword>
<evidence type="ECO:0000256" key="4">
    <source>
        <dbReference type="ARBA" id="ARBA00023163"/>
    </source>
</evidence>
<keyword evidence="4" id="KW-0804">Transcription</keyword>
<feature type="domain" description="HTH lysR-type" evidence="5">
    <location>
        <begin position="9"/>
        <end position="66"/>
    </location>
</feature>
<dbReference type="InterPro" id="IPR036388">
    <property type="entry name" value="WH-like_DNA-bd_sf"/>
</dbReference>
<dbReference type="InterPro" id="IPR000847">
    <property type="entry name" value="LysR_HTH_N"/>
</dbReference>
<organism evidence="6 7">
    <name type="scientific">Corticibacter populi</name>
    <dbReference type="NCBI Taxonomy" id="1550736"/>
    <lineage>
        <taxon>Bacteria</taxon>
        <taxon>Pseudomonadati</taxon>
        <taxon>Pseudomonadota</taxon>
        <taxon>Betaproteobacteria</taxon>
        <taxon>Burkholderiales</taxon>
        <taxon>Comamonadaceae</taxon>
        <taxon>Corticibacter</taxon>
    </lineage>
</organism>
<comment type="similarity">
    <text evidence="1">Belongs to the LysR transcriptional regulatory family.</text>
</comment>
<evidence type="ECO:0000256" key="1">
    <source>
        <dbReference type="ARBA" id="ARBA00009437"/>
    </source>
</evidence>
<dbReference type="Gene3D" id="1.10.10.10">
    <property type="entry name" value="Winged helix-like DNA-binding domain superfamily/Winged helix DNA-binding domain"/>
    <property type="match status" value="1"/>
</dbReference>
<evidence type="ECO:0000313" key="7">
    <source>
        <dbReference type="Proteomes" id="UP000278006"/>
    </source>
</evidence>